<sequence>MAAAANLSPENRETVLELVEVWRRHYYKNRLRDKYYAGDVKVKDLGISVLPEISRKLDPRIDWAAKCVNWWADRVQFEGFNSTDDPTKDELYTIAHQNDMDNLVRKVTMSSLRHSVSFVSVTAGNTELGEPDVVVSGYPATASSALWSDALKRITAALVVVDVEYNRSHNIKTPKLVYVFTDTQFIILTLVDGRWVADETEHAMGRVPVEQVAYHGTLEHPFGTSRITPTVMSLVDDAQREIMNMSATAAFASAPQKFLMGADKEQAKKIAETPFGAFIGSTFVGTPNKNKQIPNYGQLPQLTMQPHSDYMRLLASMFSDATSVPLSSLSFTTANPTSADAIIASQEDAIIDINSYILACKRAFTNIAIMALSVAHNLNFFEALKTYDITTLFAKPETPSPVSMSDAVTKRIAAFPWMAQSDVPLRDLGYKDDELRELQADRKRSGAQDLVKAAAQSE</sequence>
<protein>
    <submittedName>
        <fullName evidence="1">Phage portal protein</fullName>
    </submittedName>
</protein>
<gene>
    <name evidence="1" type="ORF">HXK26_01010</name>
</gene>
<comment type="caution">
    <text evidence="1">The sequence shown here is derived from an EMBL/GenBank/DDBJ whole genome shotgun (WGS) entry which is preliminary data.</text>
</comment>
<organism evidence="1 2">
    <name type="scientific">Lancefieldella rimae</name>
    <dbReference type="NCBI Taxonomy" id="1383"/>
    <lineage>
        <taxon>Bacteria</taxon>
        <taxon>Bacillati</taxon>
        <taxon>Actinomycetota</taxon>
        <taxon>Coriobacteriia</taxon>
        <taxon>Coriobacteriales</taxon>
        <taxon>Atopobiaceae</taxon>
        <taxon>Lancefieldella</taxon>
    </lineage>
</organism>
<proteinExistence type="predicted"/>
<accession>A0A930VYU0</accession>
<name>A0A930VYU0_9ACTN</name>
<evidence type="ECO:0000313" key="2">
    <source>
        <dbReference type="Proteomes" id="UP000698335"/>
    </source>
</evidence>
<reference evidence="1" key="1">
    <citation type="submission" date="2020-04" db="EMBL/GenBank/DDBJ databases">
        <title>Deep metagenomics examines the oral microbiome during advanced dental caries in children, revealing novel taxa and co-occurrences with host molecules.</title>
        <authorList>
            <person name="Baker J.L."/>
            <person name="Morton J.T."/>
            <person name="Dinis M."/>
            <person name="Alvarez R."/>
            <person name="Tran N.C."/>
            <person name="Knight R."/>
            <person name="Edlund A."/>
        </authorList>
    </citation>
    <scope>NUCLEOTIDE SEQUENCE</scope>
    <source>
        <strain evidence="1">JCVI_38_bin.5</strain>
    </source>
</reference>
<dbReference type="AlphaFoldDB" id="A0A930VYU0"/>
<evidence type="ECO:0000313" key="1">
    <source>
        <dbReference type="EMBL" id="MBF4807263.1"/>
    </source>
</evidence>
<dbReference type="Proteomes" id="UP000698335">
    <property type="component" value="Unassembled WGS sequence"/>
</dbReference>
<dbReference type="EMBL" id="JABZGW010000017">
    <property type="protein sequence ID" value="MBF4807263.1"/>
    <property type="molecule type" value="Genomic_DNA"/>
</dbReference>